<dbReference type="EMBL" id="CP063656">
    <property type="protein sequence ID" value="QOW19850.1"/>
    <property type="molecule type" value="Genomic_DNA"/>
</dbReference>
<dbReference type="PANTHER" id="PTHR33986:SF15">
    <property type="entry name" value="MITOCHONDRIAL FISSION PROTEIN ELM1"/>
    <property type="match status" value="1"/>
</dbReference>
<evidence type="ECO:0000313" key="2">
    <source>
        <dbReference type="Proteomes" id="UP000594059"/>
    </source>
</evidence>
<accession>A0A7S6ZSI4</accession>
<sequence length="327" mass="35053">MKRQANNPSVWTITDGNAGNLRQAQALGRALGMPMRDWQLDTRAPWRWTAPRGVAAARAFGAEFHAALARPPALAIGCGRQAALATRLLGRRGSATVQILDPRIATRHWDLVIAPEHDRLVGSNVIPVLGSLHPVNAHWLDEARVRFTALATLPQPRTALLLGGASAHAKLDADWLEALTLGVMRQVDAAGGCIMATTSRRSPAGLGQRLQKHFAGRSGMLFTPPGDGANPYPGLLACADRIVCTAESVNMLSEACATEAPVFVAGLERLGGRPRRFVDRLLELGRVRALEDGLADFPVTPLRETGRVADEVRQRLSLQPAPLTAGD</sequence>
<dbReference type="InterPro" id="IPR009367">
    <property type="entry name" value="Elm1-like"/>
</dbReference>
<dbReference type="Proteomes" id="UP000594059">
    <property type="component" value="Chromosome"/>
</dbReference>
<dbReference type="RefSeq" id="WP_193985752.1">
    <property type="nucleotide sequence ID" value="NZ_CP063656.1"/>
</dbReference>
<dbReference type="KEGG" id="lcic:INQ41_01915"/>
<gene>
    <name evidence="1" type="ORF">INQ41_01915</name>
</gene>
<keyword evidence="2" id="KW-1185">Reference proteome</keyword>
<organism evidence="1 2">
    <name type="scientific">Novilysobacter ciconiae</name>
    <dbReference type="NCBI Taxonomy" id="2781022"/>
    <lineage>
        <taxon>Bacteria</taxon>
        <taxon>Pseudomonadati</taxon>
        <taxon>Pseudomonadota</taxon>
        <taxon>Gammaproteobacteria</taxon>
        <taxon>Lysobacterales</taxon>
        <taxon>Lysobacteraceae</taxon>
        <taxon>Novilysobacter</taxon>
    </lineage>
</organism>
<dbReference type="AlphaFoldDB" id="A0A7S6ZSI4"/>
<reference evidence="1 2" key="1">
    <citation type="submission" date="2020-10" db="EMBL/GenBank/DDBJ databases">
        <title>complete genome sequencing of Lysobacter sp. H21R20.</title>
        <authorList>
            <person name="Bae J.-W."/>
            <person name="Lee S.-Y."/>
        </authorList>
    </citation>
    <scope>NUCLEOTIDE SEQUENCE [LARGE SCALE GENOMIC DNA]</scope>
    <source>
        <strain evidence="1 2">H21R20</strain>
    </source>
</reference>
<proteinExistence type="predicted"/>
<evidence type="ECO:0000313" key="1">
    <source>
        <dbReference type="EMBL" id="QOW19850.1"/>
    </source>
</evidence>
<dbReference type="Pfam" id="PF06258">
    <property type="entry name" value="Mito_fiss_Elm1"/>
    <property type="match status" value="1"/>
</dbReference>
<dbReference type="PANTHER" id="PTHR33986">
    <property type="entry name" value="OS02G0535700 PROTEIN"/>
    <property type="match status" value="1"/>
</dbReference>
<name>A0A7S6ZSI4_9GAMM</name>
<protein>
    <submittedName>
        <fullName evidence="1">Mitochondrial fission ELM1 family protein</fullName>
    </submittedName>
</protein>